<keyword evidence="3" id="KW-1185">Reference proteome</keyword>
<name>A0A1E1KUB4_9HELO</name>
<accession>A0A1E1KUB4</accession>
<dbReference type="Proteomes" id="UP000178912">
    <property type="component" value="Unassembled WGS sequence"/>
</dbReference>
<gene>
    <name evidence="2" type="ORF">RAG0_09200</name>
</gene>
<proteinExistence type="predicted"/>
<dbReference type="OrthoDB" id="3515453at2759"/>
<dbReference type="AlphaFoldDB" id="A0A1E1KUB4"/>
<feature type="signal peptide" evidence="1">
    <location>
        <begin position="1"/>
        <end position="20"/>
    </location>
</feature>
<feature type="chain" id="PRO_5009446371" evidence="1">
    <location>
        <begin position="21"/>
        <end position="235"/>
    </location>
</feature>
<dbReference type="EMBL" id="FJUX01000053">
    <property type="protein sequence ID" value="CZT01719.1"/>
    <property type="molecule type" value="Genomic_DNA"/>
</dbReference>
<evidence type="ECO:0000313" key="2">
    <source>
        <dbReference type="EMBL" id="CZT01719.1"/>
    </source>
</evidence>
<reference evidence="3" key="1">
    <citation type="submission" date="2016-03" db="EMBL/GenBank/DDBJ databases">
        <authorList>
            <person name="Guldener U."/>
        </authorList>
    </citation>
    <scope>NUCLEOTIDE SEQUENCE [LARGE SCALE GENOMIC DNA]</scope>
    <source>
        <strain evidence="3">04CH-RAC-A.6.1</strain>
    </source>
</reference>
<evidence type="ECO:0000313" key="3">
    <source>
        <dbReference type="Proteomes" id="UP000178912"/>
    </source>
</evidence>
<sequence>MRTSNSALLPLIAGTLQVLAQDSFSQINNIVQSANFNLLLVSPIATLNNRPLGALHNGAAHEQLAIFDFAHNATDNFVNFQLNYTQTVCTVTNTTGTFTVPCQNAPAHPERGPGLITWFEQYSDQNGPAEASQAMALGFLPWTNVAIAQVSFVGETGIRSQVAFDDDCLMYINQYSDDTLEPAYEYLNTPVRLYRWYLCDTYYSGYTYPSLTWVVGKAEPQSPTCQAVNVTRVFT</sequence>
<protein>
    <submittedName>
        <fullName evidence="2">Uncharacterized protein</fullName>
    </submittedName>
</protein>
<keyword evidence="1" id="KW-0732">Signal</keyword>
<organism evidence="2 3">
    <name type="scientific">Rhynchosporium agropyri</name>
    <dbReference type="NCBI Taxonomy" id="914238"/>
    <lineage>
        <taxon>Eukaryota</taxon>
        <taxon>Fungi</taxon>
        <taxon>Dikarya</taxon>
        <taxon>Ascomycota</taxon>
        <taxon>Pezizomycotina</taxon>
        <taxon>Leotiomycetes</taxon>
        <taxon>Helotiales</taxon>
        <taxon>Ploettnerulaceae</taxon>
        <taxon>Rhynchosporium</taxon>
    </lineage>
</organism>
<evidence type="ECO:0000256" key="1">
    <source>
        <dbReference type="SAM" id="SignalP"/>
    </source>
</evidence>